<dbReference type="PANTHER" id="PTHR15727:SF3">
    <property type="entry name" value="RING FINGER PROTEIN 214"/>
    <property type="match status" value="1"/>
</dbReference>
<keyword evidence="2 4" id="KW-0863">Zinc-finger</keyword>
<reference evidence="9" key="3">
    <citation type="journal article" date="2014" name="Nature">
        <title>Elephant shark genome provides unique insights into gnathostome evolution.</title>
        <authorList>
            <consortium name="International Elephant Shark Genome Sequencing Consortium"/>
            <person name="Venkatesh B."/>
            <person name="Lee A.P."/>
            <person name="Ravi V."/>
            <person name="Maurya A.K."/>
            <person name="Lian M.M."/>
            <person name="Swann J.B."/>
            <person name="Ohta Y."/>
            <person name="Flajnik M.F."/>
            <person name="Sutoh Y."/>
            <person name="Kasahara M."/>
            <person name="Hoon S."/>
            <person name="Gangu V."/>
            <person name="Roy S.W."/>
            <person name="Irimia M."/>
            <person name="Korzh V."/>
            <person name="Kondrychyn I."/>
            <person name="Lim Z.W."/>
            <person name="Tay B.H."/>
            <person name="Tohari S."/>
            <person name="Kong K.W."/>
            <person name="Ho S."/>
            <person name="Lorente-Galdos B."/>
            <person name="Quilez J."/>
            <person name="Marques-Bonet T."/>
            <person name="Raney B.J."/>
            <person name="Ingham P.W."/>
            <person name="Tay A."/>
            <person name="Hillier L.W."/>
            <person name="Minx P."/>
            <person name="Boehm T."/>
            <person name="Wilson R.K."/>
            <person name="Brenner S."/>
            <person name="Warren W.C."/>
        </authorList>
    </citation>
    <scope>NUCLEOTIDE SEQUENCE [LARGE SCALE GENOMIC DNA]</scope>
</reference>
<dbReference type="InterPro" id="IPR056870">
    <property type="entry name" value="TTC3/DZIP3/RBM44-like_helical"/>
</dbReference>
<sequence length="610" mass="66747">MDPTQEDTGAEAGVWGEITAPTATPCGTEFADRALSDPARTPPPDSGPRAEEPTDSTSDLCPSDSETPSHGQEPVEQQQQHRAGDPEPPGYSDRADGLPPHLLSSSGLKWSTDIPEDGSVGPGLGDPPLGAETWGRGPEDGAAGKGSGPEAAAFLDGERTREDPDAVPIPAAGRLTADSAAQTECETAEAEVNTDQDIGNFMKAVTCEREVLKERYQEVLDRHRQLENQLQIKIRCLQQQAEEEKNICQENGKQIQEVKTKLEELKKKSEREKKEYLQKEQEMKSEIEKLYETGKQEKVNGDLARARQHHNEVNKKILAETERALKAEVISLESKRQLAVMMLDQAEMEAEMQIRNSGSLPINSGHLQEWQVRLSDIRIQKESLKKQYSAQIEMVKNGAKLSSLSIIPPPNLLPAPAEVTADAMLKGRWPGSIPLNAFQTLSVAPVTPHFPTPFFPSSSGSTPPSLPGAFYRRNLPGAPPGLGGYSEAEGMGCPPAPRTVAKLDKLLEKLQAKLPHCSRAQLTQQIKQIKMSRGSIADLSVDELMNLVAQRLNEAEQSPGSPRLCLMCQKVVRGNEVHPMSCSHIVHKECIKYWAQSNKNSACPFCPTLR</sequence>
<dbReference type="Pfam" id="PF24525">
    <property type="entry name" value="TTC3"/>
    <property type="match status" value="1"/>
</dbReference>
<evidence type="ECO:0000256" key="5">
    <source>
        <dbReference type="SAM" id="Coils"/>
    </source>
</evidence>
<dbReference type="PANTHER" id="PTHR15727">
    <property type="entry name" value="RING FINGER PROTEIN 214"/>
    <property type="match status" value="1"/>
</dbReference>
<evidence type="ECO:0000256" key="1">
    <source>
        <dbReference type="ARBA" id="ARBA00022723"/>
    </source>
</evidence>
<evidence type="ECO:0000256" key="2">
    <source>
        <dbReference type="ARBA" id="ARBA00022771"/>
    </source>
</evidence>
<feature type="compositionally biased region" description="Polar residues" evidence="6">
    <location>
        <begin position="55"/>
        <end position="81"/>
    </location>
</feature>
<evidence type="ECO:0000256" key="6">
    <source>
        <dbReference type="SAM" id="MobiDB-lite"/>
    </source>
</evidence>
<dbReference type="GO" id="GO:0004842">
    <property type="term" value="F:ubiquitin-protein transferase activity"/>
    <property type="evidence" value="ECO:0007669"/>
    <property type="project" value="TreeGrafter"/>
</dbReference>
<dbReference type="InterPro" id="IPR056872">
    <property type="entry name" value="TTC3/DZIP3-like_helical"/>
</dbReference>
<feature type="coiled-coil region" evidence="5">
    <location>
        <begin position="202"/>
        <end position="293"/>
    </location>
</feature>
<keyword evidence="3" id="KW-0862">Zinc</keyword>
<dbReference type="SUPFAM" id="SSF57850">
    <property type="entry name" value="RING/U-box"/>
    <property type="match status" value="1"/>
</dbReference>
<dbReference type="InterPro" id="IPR013083">
    <property type="entry name" value="Znf_RING/FYVE/PHD"/>
</dbReference>
<evidence type="ECO:0000313" key="8">
    <source>
        <dbReference type="Ensembl" id="ENSCMIP00000015176.1"/>
    </source>
</evidence>
<dbReference type="Pfam" id="PF24905">
    <property type="entry name" value="TTC3_9th"/>
    <property type="match status" value="1"/>
</dbReference>
<dbReference type="AlphaFoldDB" id="A0A4W3HGT4"/>
<keyword evidence="9" id="KW-1185">Reference proteome</keyword>
<gene>
    <name evidence="8" type="primary">rnf214</name>
</gene>
<evidence type="ECO:0000256" key="4">
    <source>
        <dbReference type="PROSITE-ProRule" id="PRU00175"/>
    </source>
</evidence>
<accession>A0A4W3HGT4</accession>
<dbReference type="Pfam" id="PF13639">
    <property type="entry name" value="zf-RING_2"/>
    <property type="match status" value="1"/>
</dbReference>
<feature type="region of interest" description="Disordered" evidence="6">
    <location>
        <begin position="1"/>
        <end position="182"/>
    </location>
</feature>
<evidence type="ECO:0000313" key="9">
    <source>
        <dbReference type="Proteomes" id="UP000314986"/>
    </source>
</evidence>
<evidence type="ECO:0000256" key="3">
    <source>
        <dbReference type="ARBA" id="ARBA00022833"/>
    </source>
</evidence>
<dbReference type="OMA" id="AGMEPGW"/>
<dbReference type="Ensembl" id="ENSCMIT00000015495.1">
    <property type="protein sequence ID" value="ENSCMIP00000015176.1"/>
    <property type="gene ID" value="ENSCMIG00000007440.1"/>
</dbReference>
<dbReference type="CDD" id="cd16477">
    <property type="entry name" value="RING-H2_RNF214"/>
    <property type="match status" value="1"/>
</dbReference>
<reference evidence="9" key="1">
    <citation type="journal article" date="2006" name="Science">
        <title>Ancient noncoding elements conserved in the human genome.</title>
        <authorList>
            <person name="Venkatesh B."/>
            <person name="Kirkness E.F."/>
            <person name="Loh Y.H."/>
            <person name="Halpern A.L."/>
            <person name="Lee A.P."/>
            <person name="Johnson J."/>
            <person name="Dandona N."/>
            <person name="Viswanathan L.D."/>
            <person name="Tay A."/>
            <person name="Venter J.C."/>
            <person name="Strausberg R.L."/>
            <person name="Brenner S."/>
        </authorList>
    </citation>
    <scope>NUCLEOTIDE SEQUENCE [LARGE SCALE GENOMIC DNA]</scope>
</reference>
<dbReference type="InParanoid" id="A0A4W3HGT4"/>
<dbReference type="GeneTree" id="ENSGT00940000159470"/>
<reference evidence="8" key="5">
    <citation type="submission" date="2025-09" db="UniProtKB">
        <authorList>
            <consortium name="Ensembl"/>
        </authorList>
    </citation>
    <scope>IDENTIFICATION</scope>
</reference>
<keyword evidence="5" id="KW-0175">Coiled coil</keyword>
<reference evidence="9" key="2">
    <citation type="journal article" date="2007" name="PLoS Biol.">
        <title>Survey sequencing and comparative analysis of the elephant shark (Callorhinchus milii) genome.</title>
        <authorList>
            <person name="Venkatesh B."/>
            <person name="Kirkness E.F."/>
            <person name="Loh Y.H."/>
            <person name="Halpern A.L."/>
            <person name="Lee A.P."/>
            <person name="Johnson J."/>
            <person name="Dandona N."/>
            <person name="Viswanathan L.D."/>
            <person name="Tay A."/>
            <person name="Venter J.C."/>
            <person name="Strausberg R.L."/>
            <person name="Brenner S."/>
        </authorList>
    </citation>
    <scope>NUCLEOTIDE SEQUENCE [LARGE SCALE GENOMIC DNA]</scope>
</reference>
<name>A0A4W3HGT4_CALMI</name>
<feature type="compositionally biased region" description="Low complexity" evidence="6">
    <location>
        <begin position="97"/>
        <end position="108"/>
    </location>
</feature>
<dbReference type="Proteomes" id="UP000314986">
    <property type="component" value="Unassembled WGS sequence"/>
</dbReference>
<dbReference type="InterPro" id="IPR001841">
    <property type="entry name" value="Znf_RING"/>
</dbReference>
<protein>
    <recommendedName>
        <fullName evidence="7">RING-type domain-containing protein</fullName>
    </recommendedName>
</protein>
<feature type="domain" description="RING-type" evidence="7">
    <location>
        <begin position="565"/>
        <end position="606"/>
    </location>
</feature>
<proteinExistence type="predicted"/>
<dbReference type="Gene3D" id="3.30.40.10">
    <property type="entry name" value="Zinc/RING finger domain, C3HC4 (zinc finger)"/>
    <property type="match status" value="1"/>
</dbReference>
<organism evidence="8 9">
    <name type="scientific">Callorhinchus milii</name>
    <name type="common">Ghost shark</name>
    <dbReference type="NCBI Taxonomy" id="7868"/>
    <lineage>
        <taxon>Eukaryota</taxon>
        <taxon>Metazoa</taxon>
        <taxon>Chordata</taxon>
        <taxon>Craniata</taxon>
        <taxon>Vertebrata</taxon>
        <taxon>Chondrichthyes</taxon>
        <taxon>Holocephali</taxon>
        <taxon>Chimaeriformes</taxon>
        <taxon>Callorhinchidae</taxon>
        <taxon>Callorhinchus</taxon>
    </lineage>
</organism>
<keyword evidence="1" id="KW-0479">Metal-binding</keyword>
<evidence type="ECO:0000259" key="7">
    <source>
        <dbReference type="PROSITE" id="PS50089"/>
    </source>
</evidence>
<dbReference type="PROSITE" id="PS50089">
    <property type="entry name" value="ZF_RING_2"/>
    <property type="match status" value="1"/>
</dbReference>
<reference evidence="8" key="4">
    <citation type="submission" date="2025-08" db="UniProtKB">
        <authorList>
            <consortium name="Ensembl"/>
        </authorList>
    </citation>
    <scope>IDENTIFICATION</scope>
</reference>
<dbReference type="GO" id="GO:0008270">
    <property type="term" value="F:zinc ion binding"/>
    <property type="evidence" value="ECO:0007669"/>
    <property type="project" value="UniProtKB-KW"/>
</dbReference>